<dbReference type="NCBIfam" id="NF001965">
    <property type="entry name" value="PRK00742.1"/>
    <property type="match status" value="1"/>
</dbReference>
<keyword evidence="11" id="KW-1185">Reference proteome</keyword>
<gene>
    <name evidence="10" type="primary">cheB_2</name>
    <name evidence="5" type="synonym">cheB</name>
    <name evidence="10" type="ORF">HDIA_4720</name>
</gene>
<sequence length="354" mass="37330">MPQRAIKVLIVDDSALIRQMLSAMLADDPGIEVVGTAPDPLVAREKIKQLNPDVVTLDIEMPRMDGLDFLNRIMTLRPTPVVMVSSLSQKGAEASLKAMELGAVDVVAKPIEDLATAFPAMRDEIVAKVRAAAGARLRRRERIDAAEPLQAPPGFRSTETVVAIGASTGGVEAITEVLTRLPARSPAIAITQHMPPAFTKAFARRLDSLCAITVAEAEDGTRMMPGHAYVAPGDRHLRVVRSGANYVCRVGGTDLVSGHCPSVDALFRSVAENVGGNAVAVILTGMGRDGAEGLAAIRQAGGRTVGQDEESSVVYGMPKAAFELGGVEQQRSLGDVAGAILTLSSERRGDAIRI</sequence>
<dbReference type="InterPro" id="IPR035909">
    <property type="entry name" value="CheB_C"/>
</dbReference>
<keyword evidence="5 7" id="KW-0597">Phosphoprotein</keyword>
<comment type="function">
    <text evidence="5">Involved in chemotaxis. Part of a chemotaxis signal transduction system that modulates chemotaxis in response to various stimuli. Catalyzes the demethylation of specific methylglutamate residues introduced into the chemoreceptors (methyl-accepting chemotaxis proteins or MCP) by CheR. Also mediates the irreversible deamidation of specific glutamine residues to glutamic acid.</text>
</comment>
<dbReference type="InterPro" id="IPR001789">
    <property type="entry name" value="Sig_transdc_resp-reg_receiver"/>
</dbReference>
<dbReference type="PROSITE" id="PS50122">
    <property type="entry name" value="CHEB"/>
    <property type="match status" value="1"/>
</dbReference>
<keyword evidence="1 5" id="KW-0963">Cytoplasm</keyword>
<dbReference type="PIRSF" id="PIRSF000876">
    <property type="entry name" value="RR_chemtxs_CheB"/>
    <property type="match status" value="1"/>
</dbReference>
<dbReference type="PROSITE" id="PS50110">
    <property type="entry name" value="RESPONSE_REGULATORY"/>
    <property type="match status" value="1"/>
</dbReference>
<dbReference type="HAMAP" id="MF_00099">
    <property type="entry name" value="CheB_chemtxs"/>
    <property type="match status" value="1"/>
</dbReference>
<dbReference type="GO" id="GO:0050568">
    <property type="term" value="F:protein-glutamine glutaminase activity"/>
    <property type="evidence" value="ECO:0007669"/>
    <property type="project" value="UniProtKB-UniRule"/>
</dbReference>
<dbReference type="InterPro" id="IPR000673">
    <property type="entry name" value="Sig_transdc_resp-reg_Me-estase"/>
</dbReference>
<feature type="active site" evidence="5 6">
    <location>
        <position position="289"/>
    </location>
</feature>
<evidence type="ECO:0000256" key="1">
    <source>
        <dbReference type="ARBA" id="ARBA00022490"/>
    </source>
</evidence>
<evidence type="ECO:0000256" key="3">
    <source>
        <dbReference type="ARBA" id="ARBA00022801"/>
    </source>
</evidence>
<evidence type="ECO:0000256" key="5">
    <source>
        <dbReference type="HAMAP-Rule" id="MF_00099"/>
    </source>
</evidence>
<reference evidence="11" key="1">
    <citation type="submission" date="2017-09" db="EMBL/GenBank/DDBJ databases">
        <title>Genome sequence of Nannocystis excedens DSM 71.</title>
        <authorList>
            <person name="Blom J."/>
        </authorList>
    </citation>
    <scope>NUCLEOTIDE SEQUENCE [LARGE SCALE GENOMIC DNA]</scope>
    <source>
        <strain evidence="11">type strain: E19</strain>
    </source>
</reference>
<dbReference type="Gene3D" id="3.40.50.180">
    <property type="entry name" value="Methylesterase CheB, C-terminal domain"/>
    <property type="match status" value="1"/>
</dbReference>
<evidence type="ECO:0000259" key="9">
    <source>
        <dbReference type="PROSITE" id="PS50122"/>
    </source>
</evidence>
<dbReference type="CDD" id="cd16432">
    <property type="entry name" value="CheB_Rec"/>
    <property type="match status" value="1"/>
</dbReference>
<dbReference type="GO" id="GO:0005737">
    <property type="term" value="C:cytoplasm"/>
    <property type="evidence" value="ECO:0007669"/>
    <property type="project" value="UniProtKB-SubCell"/>
</dbReference>
<dbReference type="OrthoDB" id="9793421at2"/>
<dbReference type="EC" id="3.1.1.61" evidence="5"/>
<dbReference type="InterPro" id="IPR008248">
    <property type="entry name" value="CheB-like"/>
</dbReference>
<comment type="domain">
    <text evidence="5">Contains a C-terminal catalytic domain, and an N-terminal region which modulates catalytic activity.</text>
</comment>
<evidence type="ECO:0000259" key="8">
    <source>
        <dbReference type="PROSITE" id="PS50110"/>
    </source>
</evidence>
<dbReference type="InterPro" id="IPR011006">
    <property type="entry name" value="CheY-like_superfamily"/>
</dbReference>
<dbReference type="KEGG" id="hdi:HDIA_4720"/>
<keyword evidence="3 5" id="KW-0378">Hydrolase</keyword>
<dbReference type="CDD" id="cd17541">
    <property type="entry name" value="REC_CheB-like"/>
    <property type="match status" value="1"/>
</dbReference>
<dbReference type="Pfam" id="PF01339">
    <property type="entry name" value="CheB_methylest"/>
    <property type="match status" value="1"/>
</dbReference>
<accession>A0A2C9DEA5</accession>
<evidence type="ECO:0000256" key="2">
    <source>
        <dbReference type="ARBA" id="ARBA00022500"/>
    </source>
</evidence>
<dbReference type="Proteomes" id="UP000223606">
    <property type="component" value="Chromosome 1"/>
</dbReference>
<proteinExistence type="inferred from homology"/>
<dbReference type="SMART" id="SM00448">
    <property type="entry name" value="REC"/>
    <property type="match status" value="1"/>
</dbReference>
<evidence type="ECO:0000256" key="6">
    <source>
        <dbReference type="PROSITE-ProRule" id="PRU00050"/>
    </source>
</evidence>
<organism evidence="10 11">
    <name type="scientific">Hartmannibacter diazotrophicus</name>
    <dbReference type="NCBI Taxonomy" id="1482074"/>
    <lineage>
        <taxon>Bacteria</taxon>
        <taxon>Pseudomonadati</taxon>
        <taxon>Pseudomonadota</taxon>
        <taxon>Alphaproteobacteria</taxon>
        <taxon>Hyphomicrobiales</taxon>
        <taxon>Pleomorphomonadaceae</taxon>
        <taxon>Hartmannibacter</taxon>
    </lineage>
</organism>
<evidence type="ECO:0000313" key="10">
    <source>
        <dbReference type="EMBL" id="SON58261.1"/>
    </source>
</evidence>
<evidence type="ECO:0000313" key="11">
    <source>
        <dbReference type="Proteomes" id="UP000223606"/>
    </source>
</evidence>
<dbReference type="EC" id="3.5.1.44" evidence="5"/>
<dbReference type="SUPFAM" id="SSF52738">
    <property type="entry name" value="Methylesterase CheB, C-terminal domain"/>
    <property type="match status" value="1"/>
</dbReference>
<feature type="active site" evidence="5 6">
    <location>
        <position position="167"/>
    </location>
</feature>
<dbReference type="GO" id="GO:0008984">
    <property type="term" value="F:protein-glutamate methylesterase activity"/>
    <property type="evidence" value="ECO:0007669"/>
    <property type="project" value="UniProtKB-UniRule"/>
</dbReference>
<dbReference type="AlphaFoldDB" id="A0A2C9DEA5"/>
<dbReference type="PANTHER" id="PTHR42872:SF6">
    <property type="entry name" value="PROTEIN-GLUTAMATE METHYLESTERASE_PROTEIN-GLUTAMINE GLUTAMINASE"/>
    <property type="match status" value="1"/>
</dbReference>
<dbReference type="EMBL" id="LT960614">
    <property type="protein sequence ID" value="SON58261.1"/>
    <property type="molecule type" value="Genomic_DNA"/>
</dbReference>
<feature type="domain" description="CheB-type methylesterase" evidence="9">
    <location>
        <begin position="155"/>
        <end position="347"/>
    </location>
</feature>
<evidence type="ECO:0000256" key="7">
    <source>
        <dbReference type="PROSITE-ProRule" id="PRU00169"/>
    </source>
</evidence>
<name>A0A2C9DEA5_9HYPH</name>
<feature type="modified residue" description="4-aspartylphosphate" evidence="5 7">
    <location>
        <position position="58"/>
    </location>
</feature>
<dbReference type="GO" id="GO:0000156">
    <property type="term" value="F:phosphorelay response regulator activity"/>
    <property type="evidence" value="ECO:0007669"/>
    <property type="project" value="InterPro"/>
</dbReference>
<comment type="catalytic activity">
    <reaction evidence="4 5">
        <text>[protein]-L-glutamate 5-O-methyl ester + H2O = L-glutamyl-[protein] + methanol + H(+)</text>
        <dbReference type="Rhea" id="RHEA:23236"/>
        <dbReference type="Rhea" id="RHEA-COMP:10208"/>
        <dbReference type="Rhea" id="RHEA-COMP:10311"/>
        <dbReference type="ChEBI" id="CHEBI:15377"/>
        <dbReference type="ChEBI" id="CHEBI:15378"/>
        <dbReference type="ChEBI" id="CHEBI:17790"/>
        <dbReference type="ChEBI" id="CHEBI:29973"/>
        <dbReference type="ChEBI" id="CHEBI:82795"/>
        <dbReference type="EC" id="3.1.1.61"/>
    </reaction>
</comment>
<feature type="active site" evidence="5 6">
    <location>
        <position position="193"/>
    </location>
</feature>
<dbReference type="SUPFAM" id="SSF52172">
    <property type="entry name" value="CheY-like"/>
    <property type="match status" value="1"/>
</dbReference>
<dbReference type="GO" id="GO:0006935">
    <property type="term" value="P:chemotaxis"/>
    <property type="evidence" value="ECO:0007669"/>
    <property type="project" value="UniProtKB-UniRule"/>
</dbReference>
<comment type="subcellular location">
    <subcellularLocation>
        <location evidence="5">Cytoplasm</location>
    </subcellularLocation>
</comment>
<dbReference type="PANTHER" id="PTHR42872">
    <property type="entry name" value="PROTEIN-GLUTAMATE METHYLESTERASE/PROTEIN-GLUTAMINE GLUTAMINASE"/>
    <property type="match status" value="1"/>
</dbReference>
<keyword evidence="2 5" id="KW-0145">Chemotaxis</keyword>
<protein>
    <recommendedName>
        <fullName evidence="5">Protein-glutamate methylesterase/protein-glutamine glutaminase</fullName>
        <ecNumber evidence="5">3.1.1.61</ecNumber>
        <ecNumber evidence="5">3.5.1.44</ecNumber>
    </recommendedName>
</protein>
<dbReference type="NCBIfam" id="NF009206">
    <property type="entry name" value="PRK12555.1"/>
    <property type="match status" value="1"/>
</dbReference>
<feature type="domain" description="Response regulatory" evidence="8">
    <location>
        <begin position="7"/>
        <end position="124"/>
    </location>
</feature>
<evidence type="ECO:0000256" key="4">
    <source>
        <dbReference type="ARBA" id="ARBA00048267"/>
    </source>
</evidence>
<dbReference type="Gene3D" id="3.40.50.2300">
    <property type="match status" value="1"/>
</dbReference>
<comment type="catalytic activity">
    <reaction evidence="5">
        <text>L-glutaminyl-[protein] + H2O = L-glutamyl-[protein] + NH4(+)</text>
        <dbReference type="Rhea" id="RHEA:16441"/>
        <dbReference type="Rhea" id="RHEA-COMP:10207"/>
        <dbReference type="Rhea" id="RHEA-COMP:10208"/>
        <dbReference type="ChEBI" id="CHEBI:15377"/>
        <dbReference type="ChEBI" id="CHEBI:28938"/>
        <dbReference type="ChEBI" id="CHEBI:29973"/>
        <dbReference type="ChEBI" id="CHEBI:30011"/>
        <dbReference type="EC" id="3.5.1.44"/>
    </reaction>
</comment>
<dbReference type="Pfam" id="PF00072">
    <property type="entry name" value="Response_reg"/>
    <property type="match status" value="1"/>
</dbReference>
<comment type="PTM">
    <text evidence="5">Phosphorylated by CheA. Phosphorylation of the N-terminal regulatory domain activates the methylesterase activity.</text>
</comment>
<dbReference type="RefSeq" id="WP_099558479.1">
    <property type="nucleotide sequence ID" value="NZ_LT960614.1"/>
</dbReference>
<comment type="similarity">
    <text evidence="5">Belongs to the CheB family.</text>
</comment>